<gene>
    <name evidence="1" type="ORF">SCFA_660059</name>
</gene>
<name>A0A485M6X8_9ZZZZ</name>
<proteinExistence type="predicted"/>
<reference evidence="1" key="1">
    <citation type="submission" date="2019-03" db="EMBL/GenBank/DDBJ databases">
        <authorList>
            <person name="Hao L."/>
        </authorList>
    </citation>
    <scope>NUCLEOTIDE SEQUENCE</scope>
</reference>
<evidence type="ECO:0000313" key="1">
    <source>
        <dbReference type="EMBL" id="VFU17417.1"/>
    </source>
</evidence>
<organism evidence="1">
    <name type="scientific">anaerobic digester metagenome</name>
    <dbReference type="NCBI Taxonomy" id="1263854"/>
    <lineage>
        <taxon>unclassified sequences</taxon>
        <taxon>metagenomes</taxon>
        <taxon>ecological metagenomes</taxon>
    </lineage>
</organism>
<protein>
    <submittedName>
        <fullName evidence="1">Uncharacterized protein</fullName>
    </submittedName>
</protein>
<dbReference type="EMBL" id="CAADRM010000132">
    <property type="protein sequence ID" value="VFU17417.1"/>
    <property type="molecule type" value="Genomic_DNA"/>
</dbReference>
<sequence length="141" mass="16054">MMLKDLYEGAHLFVAGIRIHEHLHGRPPTLGGLAQILKVSEEELSLMARRLCDEKIVTAVVSGAECRYGIGDHTRIEALPRHEQAPKMADEISRFQSRRDSRLREIEQSLGENKDKKRIFSDLEKALKDPSSQQKKKNPLD</sequence>
<accession>A0A485M6X8</accession>
<dbReference type="AlphaFoldDB" id="A0A485M6X8"/>